<evidence type="ECO:0000259" key="1">
    <source>
        <dbReference type="Pfam" id="PF10130"/>
    </source>
</evidence>
<dbReference type="InterPro" id="IPR029060">
    <property type="entry name" value="PIN-like_dom_sf"/>
</dbReference>
<dbReference type="Pfam" id="PF10130">
    <property type="entry name" value="PIN_2"/>
    <property type="match status" value="1"/>
</dbReference>
<dbReference type="InterPro" id="IPR002716">
    <property type="entry name" value="PIN_dom"/>
</dbReference>
<feature type="domain" description="PIN" evidence="1">
    <location>
        <begin position="5"/>
        <end position="129"/>
    </location>
</feature>
<dbReference type="EMBL" id="JACSIT010000154">
    <property type="protein sequence ID" value="MBC6996709.1"/>
    <property type="molecule type" value="Genomic_DNA"/>
</dbReference>
<dbReference type="Proteomes" id="UP000650081">
    <property type="component" value="Unassembled WGS sequence"/>
</dbReference>
<reference evidence="2" key="1">
    <citation type="submission" date="2020-08" db="EMBL/GenBank/DDBJ databases">
        <title>Lewinella bacteria from marine environments.</title>
        <authorList>
            <person name="Zhong Y."/>
        </authorList>
    </citation>
    <scope>NUCLEOTIDE SEQUENCE</scope>
    <source>
        <strain evidence="2">KCTC 42187</strain>
    </source>
</reference>
<name>A0A923PSJ5_9BACT</name>
<sequence>MTVYIVDTNIIFSALLKPEGSISQFVFNRQKYDIRLIAPLYLQLEMDQHFTRIVELTKVASTAVRTGLNLLYREVEFISDDLIPIPHYARAANLVHDIDDRDLNFVALSSYKDEYLLTGDLKLYDGLVSKGYFKVITFQELKEKHNIL</sequence>
<dbReference type="RefSeq" id="WP_187468718.1">
    <property type="nucleotide sequence ID" value="NZ_JACSIT010000154.1"/>
</dbReference>
<keyword evidence="3" id="KW-1185">Reference proteome</keyword>
<comment type="caution">
    <text evidence="2">The sequence shown here is derived from an EMBL/GenBank/DDBJ whole genome shotgun (WGS) entry which is preliminary data.</text>
</comment>
<evidence type="ECO:0000313" key="2">
    <source>
        <dbReference type="EMBL" id="MBC6996709.1"/>
    </source>
</evidence>
<organism evidence="2 3">
    <name type="scientific">Neolewinella lacunae</name>
    <dbReference type="NCBI Taxonomy" id="1517758"/>
    <lineage>
        <taxon>Bacteria</taxon>
        <taxon>Pseudomonadati</taxon>
        <taxon>Bacteroidota</taxon>
        <taxon>Saprospiria</taxon>
        <taxon>Saprospirales</taxon>
        <taxon>Lewinellaceae</taxon>
        <taxon>Neolewinella</taxon>
    </lineage>
</organism>
<dbReference type="SUPFAM" id="SSF88723">
    <property type="entry name" value="PIN domain-like"/>
    <property type="match status" value="1"/>
</dbReference>
<gene>
    <name evidence="2" type="ORF">H9S92_21230</name>
</gene>
<dbReference type="AlphaFoldDB" id="A0A923PSJ5"/>
<accession>A0A923PSJ5</accession>
<evidence type="ECO:0000313" key="3">
    <source>
        <dbReference type="Proteomes" id="UP000650081"/>
    </source>
</evidence>
<protein>
    <recommendedName>
        <fullName evidence="1">PIN domain-containing protein</fullName>
    </recommendedName>
</protein>
<proteinExistence type="predicted"/>